<keyword evidence="5" id="KW-1185">Reference proteome</keyword>
<accession>A0A9N8VQ69</accession>
<comment type="caution">
    <text evidence="4">The sequence shown here is derived from an EMBL/GenBank/DDBJ whole genome shotgun (WGS) entry which is preliminary data.</text>
</comment>
<reference evidence="4" key="1">
    <citation type="submission" date="2021-06" db="EMBL/GenBank/DDBJ databases">
        <authorList>
            <person name="Kallberg Y."/>
            <person name="Tangrot J."/>
            <person name="Rosling A."/>
        </authorList>
    </citation>
    <scope>NUCLEOTIDE SEQUENCE</scope>
    <source>
        <strain evidence="4">FL966</strain>
    </source>
</reference>
<dbReference type="OrthoDB" id="2442656at2759"/>
<keyword evidence="1" id="KW-0479">Metal-binding</keyword>
<evidence type="ECO:0000256" key="2">
    <source>
        <dbReference type="SAM" id="MobiDB-lite"/>
    </source>
</evidence>
<dbReference type="InterPro" id="IPR007527">
    <property type="entry name" value="Znf_SWIM"/>
</dbReference>
<dbReference type="Pfam" id="PF04434">
    <property type="entry name" value="SWIM"/>
    <property type="match status" value="1"/>
</dbReference>
<feature type="domain" description="SWIM-type" evidence="3">
    <location>
        <begin position="431"/>
        <end position="467"/>
    </location>
</feature>
<dbReference type="PROSITE" id="PS50966">
    <property type="entry name" value="ZF_SWIM"/>
    <property type="match status" value="1"/>
</dbReference>
<feature type="compositionally biased region" description="Basic residues" evidence="2">
    <location>
        <begin position="598"/>
        <end position="608"/>
    </location>
</feature>
<dbReference type="EMBL" id="CAJVQA010000132">
    <property type="protein sequence ID" value="CAG8457605.1"/>
    <property type="molecule type" value="Genomic_DNA"/>
</dbReference>
<dbReference type="GO" id="GO:0008270">
    <property type="term" value="F:zinc ion binding"/>
    <property type="evidence" value="ECO:0007669"/>
    <property type="project" value="UniProtKB-KW"/>
</dbReference>
<feature type="region of interest" description="Disordered" evidence="2">
    <location>
        <begin position="584"/>
        <end position="608"/>
    </location>
</feature>
<evidence type="ECO:0000313" key="5">
    <source>
        <dbReference type="Proteomes" id="UP000789759"/>
    </source>
</evidence>
<gene>
    <name evidence="4" type="ORF">CPELLU_LOCUS467</name>
</gene>
<organism evidence="4 5">
    <name type="scientific">Cetraspora pellucida</name>
    <dbReference type="NCBI Taxonomy" id="1433469"/>
    <lineage>
        <taxon>Eukaryota</taxon>
        <taxon>Fungi</taxon>
        <taxon>Fungi incertae sedis</taxon>
        <taxon>Mucoromycota</taxon>
        <taxon>Glomeromycotina</taxon>
        <taxon>Glomeromycetes</taxon>
        <taxon>Diversisporales</taxon>
        <taxon>Gigasporaceae</taxon>
        <taxon>Cetraspora</taxon>
    </lineage>
</organism>
<sequence length="608" mass="70107">MECLAFVNISLRNNKICAISGYINHSEQCKTSQPQCDPPYKLLPYIKKNVETLLNLNVSTADILAQNAKMVKNVFEKQTLIGNSRTLLTAMDITNIKGQMLQKNWCINIKNDPAKNLEQFLGPDVNPSELKKACLHYQPYTKETGCLEIIISTHKQQEFAWKYGHQNLILMNGTFGISKNKLLLFIIMVIDENNKGILISFIIFTPPPQNRLTSSGYDSSILEWLLTIFRDRISTIYNQNHLTENPNTTAITFSPLVAMTDTDVKERKSLLREAWTIDSNENVVRRFIKEKKNSLETIICKSEDFSNDTKKILDGGARFFTYLEKHQKKAAKLLGISFEKLPTTNNHLEGLNEYLKNNQISRFQRNNRLLRADILYTQEFFQVAYLASSPKRDESAKKLLQTKKVIKYEIEQITGKIFVQVESETTPHLVYTTCVYGQPTDICCQCIDFLQRGIMCKHLRAATLYIDELRQQEQHAHLPELTFATYQEAQSISRNLCTNQQEIPINFLISTSRSLQALQENLKVLEHLSQFKQPLTQEVPEQMSTNNQCILLNHFHNIVTSESFRNAQQLVDVMHENVNSQKRKAPITSLLPLEQETKKRRHPTYKSY</sequence>
<evidence type="ECO:0000256" key="1">
    <source>
        <dbReference type="PROSITE-ProRule" id="PRU00325"/>
    </source>
</evidence>
<keyword evidence="1" id="KW-0863">Zinc-finger</keyword>
<dbReference type="Proteomes" id="UP000789759">
    <property type="component" value="Unassembled WGS sequence"/>
</dbReference>
<protein>
    <submittedName>
        <fullName evidence="4">15704_t:CDS:1</fullName>
    </submittedName>
</protein>
<evidence type="ECO:0000259" key="3">
    <source>
        <dbReference type="PROSITE" id="PS50966"/>
    </source>
</evidence>
<name>A0A9N8VQ69_9GLOM</name>
<proteinExistence type="predicted"/>
<keyword evidence="1" id="KW-0862">Zinc</keyword>
<dbReference type="AlphaFoldDB" id="A0A9N8VQ69"/>
<evidence type="ECO:0000313" key="4">
    <source>
        <dbReference type="EMBL" id="CAG8457605.1"/>
    </source>
</evidence>